<evidence type="ECO:0000313" key="13">
    <source>
        <dbReference type="Proteomes" id="UP001147695"/>
    </source>
</evidence>
<protein>
    <submittedName>
        <fullName evidence="12">Type I Polyketide synthases (Type I PKS)</fullName>
    </submittedName>
</protein>
<dbReference type="Pfam" id="PF02801">
    <property type="entry name" value="Ketoacyl-synt_C"/>
    <property type="match status" value="1"/>
</dbReference>
<keyword evidence="2" id="KW-0597">Phosphoprotein</keyword>
<dbReference type="InterPro" id="IPR016036">
    <property type="entry name" value="Malonyl_transacylase_ACP-bd"/>
</dbReference>
<name>A0A9W9UP97_PENBR</name>
<dbReference type="PROSITE" id="PS50075">
    <property type="entry name" value="CARRIER"/>
    <property type="match status" value="1"/>
</dbReference>
<feature type="region of interest" description="N-terminal hotdog fold" evidence="7">
    <location>
        <begin position="1293"/>
        <end position="1429"/>
    </location>
</feature>
<comment type="caution">
    <text evidence="12">The sequence shown here is derived from an EMBL/GenBank/DDBJ whole genome shotgun (WGS) entry which is preliminary data.</text>
</comment>
<keyword evidence="4" id="KW-0521">NADP</keyword>
<dbReference type="GO" id="GO:0030639">
    <property type="term" value="P:polyketide biosynthetic process"/>
    <property type="evidence" value="ECO:0007669"/>
    <property type="project" value="UniProtKB-ARBA"/>
</dbReference>
<dbReference type="InterPro" id="IPR020806">
    <property type="entry name" value="PKS_PP-bd"/>
</dbReference>
<dbReference type="Pfam" id="PF00698">
    <property type="entry name" value="Acyl_transf_1"/>
    <property type="match status" value="1"/>
</dbReference>
<dbReference type="PROSITE" id="PS52004">
    <property type="entry name" value="KS3_2"/>
    <property type="match status" value="1"/>
</dbReference>
<keyword evidence="1" id="KW-0596">Phosphopantetheine</keyword>
<dbReference type="Pfam" id="PF07993">
    <property type="entry name" value="NAD_binding_4"/>
    <property type="match status" value="1"/>
</dbReference>
<keyword evidence="6" id="KW-0012">Acyltransferase</keyword>
<reference evidence="12" key="1">
    <citation type="submission" date="2022-12" db="EMBL/GenBank/DDBJ databases">
        <authorList>
            <person name="Petersen C."/>
        </authorList>
    </citation>
    <scope>NUCLEOTIDE SEQUENCE</scope>
    <source>
        <strain evidence="12">IBT 35673</strain>
    </source>
</reference>
<evidence type="ECO:0000256" key="2">
    <source>
        <dbReference type="ARBA" id="ARBA00022553"/>
    </source>
</evidence>
<dbReference type="GO" id="GO:0031177">
    <property type="term" value="F:phosphopantetheine binding"/>
    <property type="evidence" value="ECO:0007669"/>
    <property type="project" value="InterPro"/>
</dbReference>
<dbReference type="Gene3D" id="3.40.50.150">
    <property type="entry name" value="Vaccinia Virus protein VP39"/>
    <property type="match status" value="1"/>
</dbReference>
<dbReference type="InterPro" id="IPR009081">
    <property type="entry name" value="PP-bd_ACP"/>
</dbReference>
<dbReference type="Pfam" id="PF00109">
    <property type="entry name" value="ketoacyl-synt"/>
    <property type="match status" value="1"/>
</dbReference>
<dbReference type="InterPro" id="IPR029063">
    <property type="entry name" value="SAM-dependent_MTases_sf"/>
</dbReference>
<organism evidence="12 13">
    <name type="scientific">Penicillium brevicompactum</name>
    <dbReference type="NCBI Taxonomy" id="5074"/>
    <lineage>
        <taxon>Eukaryota</taxon>
        <taxon>Fungi</taxon>
        <taxon>Dikarya</taxon>
        <taxon>Ascomycota</taxon>
        <taxon>Pezizomycotina</taxon>
        <taxon>Eurotiomycetes</taxon>
        <taxon>Eurotiomycetidae</taxon>
        <taxon>Eurotiales</taxon>
        <taxon>Aspergillaceae</taxon>
        <taxon>Penicillium</taxon>
    </lineage>
</organism>
<feature type="active site" description="Proton donor; for dehydratase activity" evidence="7">
    <location>
        <position position="1513"/>
    </location>
</feature>
<dbReference type="Pfam" id="PF16073">
    <property type="entry name" value="SAT"/>
    <property type="match status" value="1"/>
</dbReference>
<dbReference type="SUPFAM" id="SSF51735">
    <property type="entry name" value="NAD(P)-binding Rossmann-fold domains"/>
    <property type="match status" value="1"/>
</dbReference>
<dbReference type="InterPro" id="IPR042104">
    <property type="entry name" value="PKS_dehydratase_sf"/>
</dbReference>
<dbReference type="PANTHER" id="PTHR45681">
    <property type="entry name" value="POLYKETIDE SYNTHASE 44-RELATED"/>
    <property type="match status" value="1"/>
</dbReference>
<evidence type="ECO:0000259" key="9">
    <source>
        <dbReference type="PROSITE" id="PS50075"/>
    </source>
</evidence>
<dbReference type="PROSITE" id="PS52019">
    <property type="entry name" value="PKS_MFAS_DH"/>
    <property type="match status" value="1"/>
</dbReference>
<evidence type="ECO:0000256" key="7">
    <source>
        <dbReference type="PROSITE-ProRule" id="PRU01363"/>
    </source>
</evidence>
<dbReference type="PANTHER" id="PTHR45681:SF6">
    <property type="entry name" value="POLYKETIDE SYNTHASE 37"/>
    <property type="match status" value="1"/>
</dbReference>
<accession>A0A9W9UP97</accession>
<feature type="domain" description="PKS/mFAS DH" evidence="11">
    <location>
        <begin position="1293"/>
        <end position="1605"/>
    </location>
</feature>
<evidence type="ECO:0000256" key="6">
    <source>
        <dbReference type="ARBA" id="ARBA00023315"/>
    </source>
</evidence>
<proteinExistence type="predicted"/>
<dbReference type="CDD" id="cd00833">
    <property type="entry name" value="PKS"/>
    <property type="match status" value="1"/>
</dbReference>
<dbReference type="SUPFAM" id="SSF53335">
    <property type="entry name" value="S-adenosyl-L-methionine-dependent methyltransferases"/>
    <property type="match status" value="1"/>
</dbReference>
<dbReference type="InterPro" id="IPR049900">
    <property type="entry name" value="PKS_mFAS_DH"/>
</dbReference>
<evidence type="ECO:0000256" key="8">
    <source>
        <dbReference type="SAM" id="MobiDB-lite"/>
    </source>
</evidence>
<dbReference type="SMART" id="SM00823">
    <property type="entry name" value="PKS_PP"/>
    <property type="match status" value="1"/>
</dbReference>
<reference evidence="12" key="2">
    <citation type="journal article" date="2023" name="IMA Fungus">
        <title>Comparative genomic study of the Penicillium genus elucidates a diverse pangenome and 15 lateral gene transfer events.</title>
        <authorList>
            <person name="Petersen C."/>
            <person name="Sorensen T."/>
            <person name="Nielsen M.R."/>
            <person name="Sondergaard T.E."/>
            <person name="Sorensen J.L."/>
            <person name="Fitzpatrick D.A."/>
            <person name="Frisvad J.C."/>
            <person name="Nielsen K.L."/>
        </authorList>
    </citation>
    <scope>NUCLEOTIDE SEQUENCE</scope>
    <source>
        <strain evidence="12">IBT 35673</strain>
    </source>
</reference>
<dbReference type="InterPro" id="IPR013217">
    <property type="entry name" value="Methyltransf_12"/>
</dbReference>
<feature type="domain" description="Carrier" evidence="9">
    <location>
        <begin position="1666"/>
        <end position="1746"/>
    </location>
</feature>
<dbReference type="Pfam" id="PF08242">
    <property type="entry name" value="Methyltransf_12"/>
    <property type="match status" value="1"/>
</dbReference>
<feature type="region of interest" description="Disordered" evidence="8">
    <location>
        <begin position="1752"/>
        <end position="1775"/>
    </location>
</feature>
<dbReference type="InterPro" id="IPR036736">
    <property type="entry name" value="ACP-like_sf"/>
</dbReference>
<feature type="active site" description="Proton acceptor; for dehydratase activity" evidence="7">
    <location>
        <position position="1328"/>
    </location>
</feature>
<gene>
    <name evidence="12" type="ORF">N7452_000613</name>
</gene>
<dbReference type="SMART" id="SM00825">
    <property type="entry name" value="PKS_KS"/>
    <property type="match status" value="1"/>
</dbReference>
<dbReference type="InterPro" id="IPR001227">
    <property type="entry name" value="Ac_transferase_dom_sf"/>
</dbReference>
<dbReference type="Gene3D" id="3.40.47.10">
    <property type="match status" value="1"/>
</dbReference>
<feature type="region of interest" description="C-terminal hotdog fold" evidence="7">
    <location>
        <begin position="1457"/>
        <end position="1605"/>
    </location>
</feature>
<dbReference type="SUPFAM" id="SSF55048">
    <property type="entry name" value="Probable ACP-binding domain of malonyl-CoA ACP transacylase"/>
    <property type="match status" value="1"/>
</dbReference>
<dbReference type="InterPro" id="IPR016039">
    <property type="entry name" value="Thiolase-like"/>
</dbReference>
<dbReference type="Pfam" id="PF00550">
    <property type="entry name" value="PP-binding"/>
    <property type="match status" value="1"/>
</dbReference>
<dbReference type="GO" id="GO:0016746">
    <property type="term" value="F:acyltransferase activity"/>
    <property type="evidence" value="ECO:0007669"/>
    <property type="project" value="UniProtKB-KW"/>
</dbReference>
<dbReference type="InterPro" id="IPR036291">
    <property type="entry name" value="NAD(P)-bd_dom_sf"/>
</dbReference>
<dbReference type="InterPro" id="IPR032088">
    <property type="entry name" value="SAT"/>
</dbReference>
<dbReference type="Gene3D" id="1.10.1200.10">
    <property type="entry name" value="ACP-like"/>
    <property type="match status" value="1"/>
</dbReference>
<dbReference type="InterPro" id="IPR020841">
    <property type="entry name" value="PKS_Beta-ketoAc_synthase_dom"/>
</dbReference>
<keyword evidence="5" id="KW-0511">Multifunctional enzyme</keyword>
<feature type="domain" description="Ketosynthase family 3 (KS3)" evidence="10">
    <location>
        <begin position="386"/>
        <end position="802"/>
    </location>
</feature>
<dbReference type="InterPro" id="IPR006162">
    <property type="entry name" value="Ppantetheine_attach_site"/>
</dbReference>
<dbReference type="Gene3D" id="3.40.366.10">
    <property type="entry name" value="Malonyl-Coenzyme A Acyl Carrier Protein, domain 2"/>
    <property type="match status" value="2"/>
</dbReference>
<dbReference type="Gene3D" id="3.30.70.3290">
    <property type="match status" value="1"/>
</dbReference>
<dbReference type="InterPro" id="IPR041068">
    <property type="entry name" value="HTH_51"/>
</dbReference>
<evidence type="ECO:0000313" key="12">
    <source>
        <dbReference type="EMBL" id="KAJ5351639.1"/>
    </source>
</evidence>
<dbReference type="Pfam" id="PF18558">
    <property type="entry name" value="HTH_51"/>
    <property type="match status" value="1"/>
</dbReference>
<evidence type="ECO:0000256" key="1">
    <source>
        <dbReference type="ARBA" id="ARBA00022450"/>
    </source>
</evidence>
<keyword evidence="3" id="KW-0808">Transferase</keyword>
<dbReference type="InterPro" id="IPR050444">
    <property type="entry name" value="Polyketide_Synthase"/>
</dbReference>
<dbReference type="InterPro" id="IPR013120">
    <property type="entry name" value="FAR_NAD-bd"/>
</dbReference>
<dbReference type="CDD" id="cd02440">
    <property type="entry name" value="AdoMet_MTases"/>
    <property type="match status" value="1"/>
</dbReference>
<evidence type="ECO:0000259" key="10">
    <source>
        <dbReference type="PROSITE" id="PS52004"/>
    </source>
</evidence>
<dbReference type="Proteomes" id="UP001147695">
    <property type="component" value="Unassembled WGS sequence"/>
</dbReference>
<dbReference type="InterPro" id="IPR014031">
    <property type="entry name" value="Ketoacyl_synth_C"/>
</dbReference>
<dbReference type="SUPFAM" id="SSF47336">
    <property type="entry name" value="ACP-like"/>
    <property type="match status" value="1"/>
</dbReference>
<dbReference type="SUPFAM" id="SSF53901">
    <property type="entry name" value="Thiolase-like"/>
    <property type="match status" value="1"/>
</dbReference>
<dbReference type="Gene3D" id="3.40.50.720">
    <property type="entry name" value="NAD(P)-binding Rossmann-like Domain"/>
    <property type="match status" value="1"/>
</dbReference>
<dbReference type="EMBL" id="JAPZBQ010000001">
    <property type="protein sequence ID" value="KAJ5351639.1"/>
    <property type="molecule type" value="Genomic_DNA"/>
</dbReference>
<feature type="compositionally biased region" description="Low complexity" evidence="8">
    <location>
        <begin position="1763"/>
        <end position="1775"/>
    </location>
</feature>
<evidence type="ECO:0000259" key="11">
    <source>
        <dbReference type="PROSITE" id="PS52019"/>
    </source>
</evidence>
<dbReference type="InterPro" id="IPR014030">
    <property type="entry name" value="Ketoacyl_synth_N"/>
</dbReference>
<dbReference type="Gene3D" id="3.10.129.110">
    <property type="entry name" value="Polyketide synthase dehydratase"/>
    <property type="match status" value="1"/>
</dbReference>
<evidence type="ECO:0000256" key="4">
    <source>
        <dbReference type="ARBA" id="ARBA00022857"/>
    </source>
</evidence>
<sequence>MVTPHERTHEPLNRNVAEPAILLFGPLALSFDDNSFTRLQDNICRDQNLSGIREVLTTLPQYWKTVVEALPSLKHDVEPRDLLGLSDVLSTGKPFNAAFPLQNAVLIPLVVAQQLLQYASFTEQICDEWNRGIDPFTTCKDGQQILGLCTGLLSCFAASCASSQEEFQRYAAVAIRLGLLAGMVVDGYDAVSELGPSKSISVAWSSGDKKQEMRHILEGFPEVYTSVTYDEDRATITMLASDIEEVRSRLRGCGIIAADVGLNGRFHAECHGAQLSAILNFCDSHAEFQFPDASRLKIPTHSNIGNFITEGFLHHHALRSILVEPSAWFTTFNAIYKSSLEHRNTKIFSFGAERSVPPSILRALSRRVINVADLIHAPQYQRVSSSNDIAVIGMSCKVAGADNLEQFWDLLCAGKSQHKEVPLERFTFETPFRDVDPKRKWFGNFINGHDEFDHKFFKRSPRESATMDPQQRQLLQIAYQSVEQSGYFHHAELDKQIGCYFGACACDYENNIACHAPNAFSATGNLQGFIAGKVSHFFGWTGPGLTIDTACSSSAVAVHLACKAILNGECTAALAGGTHVMTNPLWFQNLSGASFLSTTGQCKPFDEKADGYCRGEGIATVFLKKLSAAVEDGDQIMGVIAASVVQQNQNCTPIFVPNVPSLSHLFRAVTKHSDLQPGDISVVEAHGTGTAVGDPAEYSSIKTVFGGPVRTKPLTLTSVKGLVGHTECTSGIISIIKVLLMIQKGVIPPQASFTAINSAIGATPADNITIPTSVRTWNAEFRAALINNYGASGSNASLIITQPPAVRSPVATRRPQDRVDRAYPFRFCGLDDASLRRYSVAFRGFLNANNPSTKTLSLPDVAFNLSRQSNFLLERTLIFSAHSLEEVQQKLISYENGTPDLVSMASPKANPVVLCFGGQVSTFVGLDRTIYERVAIFRKHLDCVNAVARSFGASSIFPGIFDRTPMVDTVELQIALFAMQYACARSWIDSGVKPVALIGHSFGELTALCISQILSLEDTVEMIIARATLIRDSWGSDRGAMMAVEADLADVEKLLRESNMTDESANLANIACFNGPRSFTLAGPTAAIDAVARRIATPPFTHMKSKRLNVTNAFHSILLDPLLGPLEESVQSLTFNDPVIPLELATEHQVEDKIDAKYFPEHIRSPVFFNQALQRLAKKYPSCHYLEAGSNSTITNMISRALGNPKTSDFQAMNIHSENAWDNLVAACLSLWRSGLSVQFWSHGSTQTKEHSILLLPPYQFEGARHWTNLKMPSETVRSTALEKAELDEEKLPRTLLSFIGYQDAEKRLAKFRINTMIPKYDDLIQGHVIAQTAPICPATIQVELAVEAVRGLRPDLMVVDMQPQIRAVENLSPVCINPMRALWIETTFDQNTSNLSWDFQVFSDDVLRSGTSKTVHTTGKIVLRSFDDLTSRLEFARFERHFSHQRCLDLLQSGDADEIFRNSNIYKMFAEIVDYGQGYRGVQKLVSKGELSAGHVVKKFNPETWLDGCLADGFCQVGGIYVNCMTDQSPADMFIANGIEQWIRSPKVRPEDARPDAYNVLATHHNPSKQSFLTDVFVFNAETNALVEVILGISYVRVSKASMRKLLTRLTTRDYVPASINAKLPLAQPSLQVSTVQPTQTAMSSPSITVKVPGALGLSRTEDPAPSVNVVPKIKAILADLSGLELHEIKDNSELADLGIDSLMGMEMAHEIEAAFEISLPESELLMVTDMPSLIKCVQNVVGCTVPSLDQVSEQQSDETPEVSSSSTDMSTPMDSVDMGECLKEPITHFGLSLPFDTVIEAFNETKTITDDRIAEYEQTNYVDGVLPAQTELCVALTLEAFEQLGMNLRRAKPGERFAQIVHPKEHTRLVSYLYQMLEDAAGLINVDGETITRTAVTAPTASSEEILASLLSRFPDQCTADRLTYYTGSHLAEVLRGETDGIKLIFGTAEGRELVSGLYAEWPINRLLYRQMEDFLDRLVSKLDINDGPIKILEMGAGTGGTTRWLLPLLASLDLPVEYVFTDLAPSFVAAARKKFSKQYPFMEFRTHDIEKLPAEDLIGTQHIVIASNAVHATHSLTESTKNIRQALRPDGFLMMVEMTGTLYWVDIIFGLFEGWWKFDDGRTHAVTHESRWERDLQAAGYGHVDWTDGHRPENKLERLIIAFASSDRYERLEVPKPLKGLSADLLARKAVVDRYVQEMTAGFGYAVNCSAVSGSPPINPDSDCVVVTGATGSLGCHLVAKLALMPNVTAVVCLNRRSRQDPHSRQHESLLRKGIVLPPDAACKLCVFEPDLSKPQLGLASDQYHNLIRKTTHIIHSAWLMNAKWPVKSFEPQLRIMRSLLDFAYHISTVRSPDTKVNFQFISSIATVGHWPLWTGKSSVPEERMTIASVLPTGYGDAKYICELMLDKTLHLHQDRFRAMTVRLGQVAGSSTSGYWNPTEHLPFVIKSSQTLNALPDFDGLLSWTHVDEVASTLVDLAFIPKDETPYPIYHIDNPIRQAWKDMIPVLARSLGIPSTGVIPFEDWVQRVKDHPCQLGGAVGENPATSLIDFLDANFLRMSCGGLLLETKRARRHSRTLSAVGPVGDETTEMFVNFWRETGFLA</sequence>
<evidence type="ECO:0000256" key="5">
    <source>
        <dbReference type="ARBA" id="ARBA00023268"/>
    </source>
</evidence>
<dbReference type="InterPro" id="IPR014043">
    <property type="entry name" value="Acyl_transferase_dom"/>
</dbReference>
<dbReference type="SMART" id="SM00827">
    <property type="entry name" value="PKS_AT"/>
    <property type="match status" value="1"/>
</dbReference>
<dbReference type="SUPFAM" id="SSF52151">
    <property type="entry name" value="FabD/lysophospholipase-like"/>
    <property type="match status" value="1"/>
</dbReference>
<evidence type="ECO:0000256" key="3">
    <source>
        <dbReference type="ARBA" id="ARBA00022679"/>
    </source>
</evidence>
<dbReference type="InterPro" id="IPR016035">
    <property type="entry name" value="Acyl_Trfase/lysoPLipase"/>
</dbReference>
<dbReference type="PROSITE" id="PS00012">
    <property type="entry name" value="PHOSPHOPANTETHEINE"/>
    <property type="match status" value="1"/>
</dbReference>